<evidence type="ECO:0000256" key="6">
    <source>
        <dbReference type="ARBA" id="ARBA00022989"/>
    </source>
</evidence>
<dbReference type="Pfam" id="PF03471">
    <property type="entry name" value="CorC_HlyC"/>
    <property type="match status" value="1"/>
</dbReference>
<dbReference type="SUPFAM" id="SSF56176">
    <property type="entry name" value="FAD-binding/transporter-associated domain-like"/>
    <property type="match status" value="1"/>
</dbReference>
<feature type="domain" description="CBS" evidence="13">
    <location>
        <begin position="224"/>
        <end position="282"/>
    </location>
</feature>
<dbReference type="InterPro" id="IPR046342">
    <property type="entry name" value="CBS_dom_sf"/>
</dbReference>
<dbReference type="InterPro" id="IPR000644">
    <property type="entry name" value="CBS_dom"/>
</dbReference>
<dbReference type="PROSITE" id="PS51846">
    <property type="entry name" value="CNNM"/>
    <property type="match status" value="1"/>
</dbReference>
<evidence type="ECO:0000256" key="11">
    <source>
        <dbReference type="SAM" id="MobiDB-lite"/>
    </source>
</evidence>
<sequence length="495" mass="52805">MTVLSLLLGIVVILAITALTAYFVAQEFAYMAVDRSRLGAAAAAGDSTAQRALGVTQRTSFMLSGAQLGITVTGLLVGYVAEPLVGQALGTMLGGVGVPTAVGVGVGTVLALALSTGVQMVFGELFPKNLAIARPEPVARWLARSTQVYLKLFGWLIWIFDQSSNLLLKMLGIEPVHDVEHSATPRDLEAIVERSRDSGDLSPALSLLLDRILDFPDETVDHAMIPRVHVGHFDPDTTLAEIRSEMSGGHSRYPVIDDEDQVVGIVDLIDVMTARDETLTATDLARPALLVPTLMKLPEAVQEFALTKQQMACVLDEYGGFAGVVTIEDLAEELVGEITDEHDSDVAEVQAVAAADGTWIVAGSTPVDEVQRAMDRDLPDGDYETLAGLFIALHGRLPEVGTTVEIDLGEDLGRLPGEDPGIRQVSLEVLELDGHVPGRIRLTLLDEDGERYERPADQVAEIEEALSLDTPARGTALSPPSPVADPAPTTDEGRS</sequence>
<evidence type="ECO:0000256" key="4">
    <source>
        <dbReference type="ARBA" id="ARBA00022692"/>
    </source>
</evidence>
<organism evidence="15 16">
    <name type="scientific">Nocardioides malaquae</name>
    <dbReference type="NCBI Taxonomy" id="2773426"/>
    <lineage>
        <taxon>Bacteria</taxon>
        <taxon>Bacillati</taxon>
        <taxon>Actinomycetota</taxon>
        <taxon>Actinomycetes</taxon>
        <taxon>Propionibacteriales</taxon>
        <taxon>Nocardioidaceae</taxon>
        <taxon>Nocardioides</taxon>
    </lineage>
</organism>
<dbReference type="Pfam" id="PF00571">
    <property type="entry name" value="CBS"/>
    <property type="match status" value="2"/>
</dbReference>
<gene>
    <name evidence="15" type="ORF">IEQ44_02045</name>
</gene>
<feature type="transmembrane region" description="Helical" evidence="12">
    <location>
        <begin position="61"/>
        <end position="81"/>
    </location>
</feature>
<dbReference type="InterPro" id="IPR036318">
    <property type="entry name" value="FAD-bd_PCMH-like_sf"/>
</dbReference>
<dbReference type="Proteomes" id="UP000756387">
    <property type="component" value="Unassembled WGS sequence"/>
</dbReference>
<dbReference type="InterPro" id="IPR016169">
    <property type="entry name" value="FAD-bd_PCMH_sub2"/>
</dbReference>
<evidence type="ECO:0000259" key="13">
    <source>
        <dbReference type="PROSITE" id="PS51371"/>
    </source>
</evidence>
<dbReference type="CDD" id="cd04590">
    <property type="entry name" value="CBS_pair_CorC_HlyC_assoc"/>
    <property type="match status" value="1"/>
</dbReference>
<feature type="domain" description="CBS" evidence="13">
    <location>
        <begin position="284"/>
        <end position="344"/>
    </location>
</feature>
<accession>A0ABR9RPK1</accession>
<evidence type="ECO:0000313" key="15">
    <source>
        <dbReference type="EMBL" id="MBE7323433.1"/>
    </source>
</evidence>
<evidence type="ECO:0000256" key="1">
    <source>
        <dbReference type="ARBA" id="ARBA00004651"/>
    </source>
</evidence>
<keyword evidence="4 10" id="KW-0812">Transmembrane</keyword>
<dbReference type="SMART" id="SM01091">
    <property type="entry name" value="CorC_HlyC"/>
    <property type="match status" value="1"/>
</dbReference>
<evidence type="ECO:0000256" key="9">
    <source>
        <dbReference type="PROSITE-ProRule" id="PRU00703"/>
    </source>
</evidence>
<keyword evidence="6 10" id="KW-1133">Transmembrane helix</keyword>
<dbReference type="PANTHER" id="PTHR43099:SF6">
    <property type="entry name" value="UPF0053 PROTEIN RV1842C"/>
    <property type="match status" value="1"/>
</dbReference>
<keyword evidence="16" id="KW-1185">Reference proteome</keyword>
<dbReference type="EMBL" id="JADCSA010000002">
    <property type="protein sequence ID" value="MBE7323433.1"/>
    <property type="molecule type" value="Genomic_DNA"/>
</dbReference>
<dbReference type="InterPro" id="IPR044751">
    <property type="entry name" value="Ion_transp-like_CBS"/>
</dbReference>
<feature type="domain" description="CNNM transmembrane" evidence="14">
    <location>
        <begin position="2"/>
        <end position="205"/>
    </location>
</feature>
<keyword evidence="5" id="KW-0677">Repeat</keyword>
<keyword evidence="8 10" id="KW-0472">Membrane</keyword>
<evidence type="ECO:0000259" key="14">
    <source>
        <dbReference type="PROSITE" id="PS51846"/>
    </source>
</evidence>
<keyword evidence="7 9" id="KW-0129">CBS domain</keyword>
<evidence type="ECO:0000256" key="2">
    <source>
        <dbReference type="ARBA" id="ARBA00006337"/>
    </source>
</evidence>
<keyword evidence="3" id="KW-1003">Cell membrane</keyword>
<evidence type="ECO:0000256" key="3">
    <source>
        <dbReference type="ARBA" id="ARBA00022475"/>
    </source>
</evidence>
<comment type="similarity">
    <text evidence="2">Belongs to the UPF0053 family.</text>
</comment>
<evidence type="ECO:0000256" key="5">
    <source>
        <dbReference type="ARBA" id="ARBA00022737"/>
    </source>
</evidence>
<feature type="region of interest" description="Disordered" evidence="11">
    <location>
        <begin position="464"/>
        <end position="495"/>
    </location>
</feature>
<comment type="caution">
    <text evidence="15">The sequence shown here is derived from an EMBL/GenBank/DDBJ whole genome shotgun (WGS) entry which is preliminary data.</text>
</comment>
<evidence type="ECO:0000256" key="10">
    <source>
        <dbReference type="PROSITE-ProRule" id="PRU01193"/>
    </source>
</evidence>
<dbReference type="InterPro" id="IPR002550">
    <property type="entry name" value="CNNM"/>
</dbReference>
<evidence type="ECO:0000256" key="7">
    <source>
        <dbReference type="ARBA" id="ARBA00023122"/>
    </source>
</evidence>
<dbReference type="PROSITE" id="PS51371">
    <property type="entry name" value="CBS"/>
    <property type="match status" value="2"/>
</dbReference>
<dbReference type="Gene3D" id="3.10.580.10">
    <property type="entry name" value="CBS-domain"/>
    <property type="match status" value="1"/>
</dbReference>
<dbReference type="InterPro" id="IPR005170">
    <property type="entry name" value="Transptr-assoc_dom"/>
</dbReference>
<dbReference type="Gene3D" id="3.30.465.10">
    <property type="match status" value="1"/>
</dbReference>
<protein>
    <submittedName>
        <fullName evidence="15">HlyC/CorC family transporter</fullName>
    </submittedName>
</protein>
<feature type="transmembrane region" description="Helical" evidence="12">
    <location>
        <begin position="6"/>
        <end position="25"/>
    </location>
</feature>
<dbReference type="InterPro" id="IPR051676">
    <property type="entry name" value="UPF0053_domain"/>
</dbReference>
<comment type="subcellular location">
    <subcellularLocation>
        <location evidence="1">Cell membrane</location>
        <topology evidence="1">Multi-pass membrane protein</topology>
    </subcellularLocation>
</comment>
<reference evidence="15 16" key="1">
    <citation type="submission" date="2020-10" db="EMBL/GenBank/DDBJ databases">
        <title>Nocardioides sp. isolated from sludge.</title>
        <authorList>
            <person name="Zhang X."/>
        </authorList>
    </citation>
    <scope>NUCLEOTIDE SEQUENCE [LARGE SCALE GENOMIC DNA]</scope>
    <source>
        <strain evidence="15 16">Y6</strain>
    </source>
</reference>
<dbReference type="Pfam" id="PF01595">
    <property type="entry name" value="CNNM"/>
    <property type="match status" value="1"/>
</dbReference>
<dbReference type="RefSeq" id="WP_193636776.1">
    <property type="nucleotide sequence ID" value="NZ_JADCSA010000002.1"/>
</dbReference>
<dbReference type="PANTHER" id="PTHR43099">
    <property type="entry name" value="UPF0053 PROTEIN YRKA"/>
    <property type="match status" value="1"/>
</dbReference>
<feature type="transmembrane region" description="Helical" evidence="12">
    <location>
        <begin position="101"/>
        <end position="121"/>
    </location>
</feature>
<dbReference type="SUPFAM" id="SSF54631">
    <property type="entry name" value="CBS-domain pair"/>
    <property type="match status" value="1"/>
</dbReference>
<proteinExistence type="inferred from homology"/>
<name>A0ABR9RPK1_9ACTN</name>
<evidence type="ECO:0000256" key="8">
    <source>
        <dbReference type="ARBA" id="ARBA00023136"/>
    </source>
</evidence>
<evidence type="ECO:0000256" key="12">
    <source>
        <dbReference type="SAM" id="Phobius"/>
    </source>
</evidence>
<evidence type="ECO:0000313" key="16">
    <source>
        <dbReference type="Proteomes" id="UP000756387"/>
    </source>
</evidence>